<evidence type="ECO:0000313" key="1">
    <source>
        <dbReference type="EMBL" id="PAX06414.1"/>
    </source>
</evidence>
<comment type="caution">
    <text evidence="1">The sequence shown here is derived from an EMBL/GenBank/DDBJ whole genome shotgun (WGS) entry which is preliminary data.</text>
</comment>
<dbReference type="AlphaFoldDB" id="A0A2A2SAT3"/>
<keyword evidence="2" id="KW-1185">Reference proteome</keyword>
<dbReference type="Proteomes" id="UP000218151">
    <property type="component" value="Unassembled WGS sequence"/>
</dbReference>
<reference evidence="2" key="1">
    <citation type="submission" date="2017-09" db="EMBL/GenBank/DDBJ databases">
        <authorList>
            <person name="Feng G."/>
            <person name="Zhu H."/>
        </authorList>
    </citation>
    <scope>NUCLEOTIDE SEQUENCE [LARGE SCALE GENOMIC DNA]</scope>
    <source>
        <strain evidence="2">1PNM-20</strain>
    </source>
</reference>
<organism evidence="1 2">
    <name type="scientific">Sphingomonas lenta</name>
    <dbReference type="NCBI Taxonomy" id="1141887"/>
    <lineage>
        <taxon>Bacteria</taxon>
        <taxon>Pseudomonadati</taxon>
        <taxon>Pseudomonadota</taxon>
        <taxon>Alphaproteobacteria</taxon>
        <taxon>Sphingomonadales</taxon>
        <taxon>Sphingomonadaceae</taxon>
        <taxon>Sphingomonas</taxon>
    </lineage>
</organism>
<gene>
    <name evidence="1" type="ORF">CKY28_17630</name>
</gene>
<evidence type="ECO:0000313" key="2">
    <source>
        <dbReference type="Proteomes" id="UP000218151"/>
    </source>
</evidence>
<accession>A0A2A2SAT3</accession>
<name>A0A2A2SAT3_9SPHN</name>
<sequence>MPRMSSEEPAMKIGMEPDPVEDFDREMERAIAAMVQAQVGRGGSVDEALRRVDRLAEQRLRMNREASCLAA</sequence>
<protein>
    <submittedName>
        <fullName evidence="1">Uncharacterized protein</fullName>
    </submittedName>
</protein>
<dbReference type="EMBL" id="NSLI01000007">
    <property type="protein sequence ID" value="PAX06414.1"/>
    <property type="molecule type" value="Genomic_DNA"/>
</dbReference>
<proteinExistence type="predicted"/>